<accession>A0A1C7NF95</accession>
<feature type="domain" description="Disease resistance protein At4g27190-like leucine-rich repeats" evidence="1">
    <location>
        <begin position="96"/>
        <end position="212"/>
    </location>
</feature>
<dbReference type="InterPro" id="IPR032675">
    <property type="entry name" value="LRR_dom_sf"/>
</dbReference>
<reference evidence="2 3" key="1">
    <citation type="submission" date="2016-03" db="EMBL/GenBank/DDBJ databases">
        <title>Choanephora cucurbitarum.</title>
        <authorList>
            <person name="Min B."/>
            <person name="Park H."/>
            <person name="Park J.-H."/>
            <person name="Shin H.-D."/>
            <person name="Choi I.-G."/>
        </authorList>
    </citation>
    <scope>NUCLEOTIDE SEQUENCE [LARGE SCALE GENOMIC DNA]</scope>
    <source>
        <strain evidence="2 3">KUS-F28377</strain>
    </source>
</reference>
<evidence type="ECO:0000313" key="2">
    <source>
        <dbReference type="EMBL" id="OBZ87783.1"/>
    </source>
</evidence>
<dbReference type="SMART" id="SM00367">
    <property type="entry name" value="LRR_CC"/>
    <property type="match status" value="2"/>
</dbReference>
<dbReference type="GO" id="GO:0031146">
    <property type="term" value="P:SCF-dependent proteasomal ubiquitin-dependent protein catabolic process"/>
    <property type="evidence" value="ECO:0007669"/>
    <property type="project" value="TreeGrafter"/>
</dbReference>
<dbReference type="PANTHER" id="PTHR13318">
    <property type="entry name" value="PARTNER OF PAIRED, ISOFORM B-RELATED"/>
    <property type="match status" value="1"/>
</dbReference>
<gene>
    <name evidence="2" type="primary">FBXL7</name>
    <name evidence="2" type="ORF">A0J61_04157</name>
</gene>
<dbReference type="InParanoid" id="A0A1C7NF95"/>
<dbReference type="AlphaFoldDB" id="A0A1C7NF95"/>
<name>A0A1C7NF95_9FUNG</name>
<dbReference type="Proteomes" id="UP000093000">
    <property type="component" value="Unassembled WGS sequence"/>
</dbReference>
<dbReference type="GO" id="GO:0019005">
    <property type="term" value="C:SCF ubiquitin ligase complex"/>
    <property type="evidence" value="ECO:0007669"/>
    <property type="project" value="TreeGrafter"/>
</dbReference>
<comment type="caution">
    <text evidence="2">The sequence shown here is derived from an EMBL/GenBank/DDBJ whole genome shotgun (WGS) entry which is preliminary data.</text>
</comment>
<dbReference type="InterPro" id="IPR057135">
    <property type="entry name" value="At4g27190-like_LRR"/>
</dbReference>
<dbReference type="Pfam" id="PF23247">
    <property type="entry name" value="LRR_RPS2"/>
    <property type="match status" value="1"/>
</dbReference>
<evidence type="ECO:0000259" key="1">
    <source>
        <dbReference type="Pfam" id="PF23247"/>
    </source>
</evidence>
<evidence type="ECO:0000313" key="3">
    <source>
        <dbReference type="Proteomes" id="UP000093000"/>
    </source>
</evidence>
<dbReference type="Gene3D" id="3.80.10.10">
    <property type="entry name" value="Ribonuclease Inhibitor"/>
    <property type="match status" value="1"/>
</dbReference>
<dbReference type="OrthoDB" id="421226at2759"/>
<proteinExistence type="predicted"/>
<sequence>MSVFWPNELLSQVFNYLKEDQATLAQLTLTSKQFRLVALPFLYYAPQWTRLSQIELFASVLNDNTGLMVHRIDLHMVSHRWQASASMLHHLRLITQKTPHLEWLNLDYCARLTNMVFREMTAPLHDLRILSVASCSLVGDDAMIDLPKHNPYLQEIYLGSTQVSDQTLELLTQMKLLTHVSLKDCQQVTERGVEILMNLKTLKSLDIEDCYNVLGDHPIPVIVDDEIDDLWIDIDE</sequence>
<dbReference type="EMBL" id="LUGH01000197">
    <property type="protein sequence ID" value="OBZ87783.1"/>
    <property type="molecule type" value="Genomic_DNA"/>
</dbReference>
<keyword evidence="3" id="KW-1185">Reference proteome</keyword>
<organism evidence="2 3">
    <name type="scientific">Choanephora cucurbitarum</name>
    <dbReference type="NCBI Taxonomy" id="101091"/>
    <lineage>
        <taxon>Eukaryota</taxon>
        <taxon>Fungi</taxon>
        <taxon>Fungi incertae sedis</taxon>
        <taxon>Mucoromycota</taxon>
        <taxon>Mucoromycotina</taxon>
        <taxon>Mucoromycetes</taxon>
        <taxon>Mucorales</taxon>
        <taxon>Mucorineae</taxon>
        <taxon>Choanephoraceae</taxon>
        <taxon>Choanephoroideae</taxon>
        <taxon>Choanephora</taxon>
    </lineage>
</organism>
<dbReference type="SUPFAM" id="SSF52047">
    <property type="entry name" value="RNI-like"/>
    <property type="match status" value="1"/>
</dbReference>
<protein>
    <submittedName>
        <fullName evidence="2">F-box/LRR-repeat protein 7</fullName>
    </submittedName>
</protein>
<dbReference type="STRING" id="101091.A0A1C7NF95"/>
<dbReference type="InterPro" id="IPR006553">
    <property type="entry name" value="Leu-rich_rpt_Cys-con_subtyp"/>
</dbReference>